<protein>
    <submittedName>
        <fullName evidence="4">Nucleoside deaminase</fullName>
        <ecNumber evidence="4">3.5.4.33</ecNumber>
    </submittedName>
</protein>
<dbReference type="GO" id="GO:0052717">
    <property type="term" value="F:tRNA-specific adenosine-34 deaminase activity"/>
    <property type="evidence" value="ECO:0007669"/>
    <property type="project" value="UniProtKB-EC"/>
</dbReference>
<dbReference type="PROSITE" id="PS00903">
    <property type="entry name" value="CYT_DCMP_DEAMINASES_1"/>
    <property type="match status" value="1"/>
</dbReference>
<evidence type="ECO:0000259" key="3">
    <source>
        <dbReference type="PROSITE" id="PS51747"/>
    </source>
</evidence>
<evidence type="ECO:0000313" key="4">
    <source>
        <dbReference type="EMBL" id="MFA0814147.1"/>
    </source>
</evidence>
<dbReference type="CDD" id="cd01285">
    <property type="entry name" value="nucleoside_deaminase"/>
    <property type="match status" value="1"/>
</dbReference>
<reference evidence="4 5" key="1">
    <citation type="submission" date="2024-08" db="EMBL/GenBank/DDBJ databases">
        <authorList>
            <person name="Ishaq N."/>
        </authorList>
    </citation>
    <scope>NUCLEOTIDE SEQUENCE [LARGE SCALE GENOMIC DNA]</scope>
    <source>
        <strain evidence="4 5">DSM 18651</strain>
    </source>
</reference>
<feature type="domain" description="CMP/dCMP-type deaminase" evidence="3">
    <location>
        <begin position="4"/>
        <end position="94"/>
    </location>
</feature>
<gene>
    <name evidence="4" type="ORF">ACCI49_25100</name>
</gene>
<dbReference type="InterPro" id="IPR002125">
    <property type="entry name" value="CMP_dCMP_dom"/>
</dbReference>
<dbReference type="EMBL" id="JBGMEK010000296">
    <property type="protein sequence ID" value="MFA0814147.1"/>
    <property type="molecule type" value="Genomic_DNA"/>
</dbReference>
<keyword evidence="1" id="KW-0479">Metal-binding</keyword>
<evidence type="ECO:0000313" key="5">
    <source>
        <dbReference type="Proteomes" id="UP001569428"/>
    </source>
</evidence>
<keyword evidence="4" id="KW-0378">Hydrolase</keyword>
<dbReference type="Gene3D" id="3.40.140.10">
    <property type="entry name" value="Cytidine Deaminase, domain 2"/>
    <property type="match status" value="1"/>
</dbReference>
<proteinExistence type="predicted"/>
<dbReference type="PANTHER" id="PTHR11079:SF202">
    <property type="entry name" value="TRNA-SPECIFIC ADENOSINE DEAMINASE"/>
    <property type="match status" value="1"/>
</dbReference>
<dbReference type="PROSITE" id="PS51747">
    <property type="entry name" value="CYT_DCMP_DEAMINASES_2"/>
    <property type="match status" value="1"/>
</dbReference>
<sequence>MATPKDYAFMRRALELAQLAAERGEVPVGAVLVREGQVIGEGSNRPIGNCDPSAHAEIVALRRAADAEQNYRLPNTTLYVTIEPCTMCFGALMH</sequence>
<dbReference type="InterPro" id="IPR016193">
    <property type="entry name" value="Cytidine_deaminase-like"/>
</dbReference>
<name>A0ABV4P7D3_9GAMM</name>
<keyword evidence="2" id="KW-0862">Zinc</keyword>
<dbReference type="SUPFAM" id="SSF53927">
    <property type="entry name" value="Cytidine deaminase-like"/>
    <property type="match status" value="1"/>
</dbReference>
<comment type="caution">
    <text evidence="4">The sequence shown here is derived from an EMBL/GenBank/DDBJ whole genome shotgun (WGS) entry which is preliminary data.</text>
</comment>
<dbReference type="Pfam" id="PF00383">
    <property type="entry name" value="dCMP_cyt_deam_1"/>
    <property type="match status" value="1"/>
</dbReference>
<dbReference type="PANTHER" id="PTHR11079">
    <property type="entry name" value="CYTOSINE DEAMINASE FAMILY MEMBER"/>
    <property type="match status" value="1"/>
</dbReference>
<dbReference type="Proteomes" id="UP001569428">
    <property type="component" value="Unassembled WGS sequence"/>
</dbReference>
<dbReference type="EC" id="3.5.4.33" evidence="4"/>
<dbReference type="InterPro" id="IPR016192">
    <property type="entry name" value="APOBEC/CMP_deaminase_Zn-bd"/>
</dbReference>
<accession>A0ABV4P7D3</accession>
<evidence type="ECO:0000256" key="1">
    <source>
        <dbReference type="ARBA" id="ARBA00022723"/>
    </source>
</evidence>
<dbReference type="RefSeq" id="WP_371841985.1">
    <property type="nucleotide sequence ID" value="NZ_JBGMEK010000296.1"/>
</dbReference>
<organism evidence="4 5">
    <name type="scientific">Microbulbifer epialgicus</name>
    <dbReference type="NCBI Taxonomy" id="393907"/>
    <lineage>
        <taxon>Bacteria</taxon>
        <taxon>Pseudomonadati</taxon>
        <taxon>Pseudomonadota</taxon>
        <taxon>Gammaproteobacteria</taxon>
        <taxon>Cellvibrionales</taxon>
        <taxon>Microbulbiferaceae</taxon>
        <taxon>Microbulbifer</taxon>
    </lineage>
</organism>
<feature type="non-terminal residue" evidence="4">
    <location>
        <position position="94"/>
    </location>
</feature>
<evidence type="ECO:0000256" key="2">
    <source>
        <dbReference type="ARBA" id="ARBA00022833"/>
    </source>
</evidence>
<keyword evidence="5" id="KW-1185">Reference proteome</keyword>